<keyword evidence="5 9" id="KW-0067">ATP-binding</keyword>
<accession>A0A166DD36</accession>
<protein>
    <recommendedName>
        <fullName evidence="2 9">DNA repair and recombination protein RadB</fullName>
    </recommendedName>
</protein>
<dbReference type="InterPro" id="IPR020588">
    <property type="entry name" value="RecA_ATP-bd"/>
</dbReference>
<comment type="similarity">
    <text evidence="1 9">Belongs to the eukaryotic RecA-like protein family. RadB subfamily.</text>
</comment>
<evidence type="ECO:0000256" key="6">
    <source>
        <dbReference type="ARBA" id="ARBA00023125"/>
    </source>
</evidence>
<sequence>MKVLTNLKNSPKIKTHSALDDLLGGGIEKRTITQFYGPPGSGKTNISLTLAIQVAQSDKKVVYIDTEGGISIDRIRQIAGDDFDRIAENIVVFEPNSFQEQGNDLKTIESWLNANVEDIDLILLDSAVALYRLQEEKKSKLLNKNLGIQMGTLSRLARNHDIAIFITNQIYSSFDEERIGTITPVGGTILRYWSKIIVELSRSERDGKRIATLRRHKSIQEGKNIEFAITNNGIE</sequence>
<dbReference type="PROSITE" id="PS50162">
    <property type="entry name" value="RECA_2"/>
    <property type="match status" value="1"/>
</dbReference>
<keyword evidence="4 9" id="KW-0227">DNA damage</keyword>
<keyword evidence="3 9" id="KW-0547">Nucleotide-binding</keyword>
<keyword evidence="7 9" id="KW-0233">DNA recombination</keyword>
<dbReference type="RefSeq" id="WP_067260027.1">
    <property type="nucleotide sequence ID" value="NZ_LWMW01000117.1"/>
</dbReference>
<dbReference type="InterPro" id="IPR027417">
    <property type="entry name" value="P-loop_NTPase"/>
</dbReference>
<evidence type="ECO:0000256" key="7">
    <source>
        <dbReference type="ARBA" id="ARBA00023172"/>
    </source>
</evidence>
<dbReference type="SMART" id="SM00382">
    <property type="entry name" value="AAA"/>
    <property type="match status" value="1"/>
</dbReference>
<keyword evidence="12" id="KW-1185">Reference proteome</keyword>
<evidence type="ECO:0000256" key="9">
    <source>
        <dbReference type="HAMAP-Rule" id="MF_00350"/>
    </source>
</evidence>
<dbReference type="PIRSF" id="PIRSF003336">
    <property type="entry name" value="RadB"/>
    <property type="match status" value="1"/>
</dbReference>
<evidence type="ECO:0000256" key="5">
    <source>
        <dbReference type="ARBA" id="ARBA00022840"/>
    </source>
</evidence>
<dbReference type="GO" id="GO:0006310">
    <property type="term" value="P:DNA recombination"/>
    <property type="evidence" value="ECO:0007669"/>
    <property type="project" value="UniProtKB-UniRule"/>
</dbReference>
<dbReference type="PATRIC" id="fig|47311.3.peg.1590"/>
<comment type="caution">
    <text evidence="11">The sequence shown here is derived from an EMBL/GenBank/DDBJ whole genome shotgun (WGS) entry which is preliminary data.</text>
</comment>
<evidence type="ECO:0000256" key="2">
    <source>
        <dbReference type="ARBA" id="ARBA00018143"/>
    </source>
</evidence>
<dbReference type="Proteomes" id="UP000077275">
    <property type="component" value="Unassembled WGS sequence"/>
</dbReference>
<comment type="function">
    <text evidence="8 9">Involved in DNA repair and in homologous recombination. May regulate the cleavage reactions of the branch-structured DNA. Has a very weak ATPase activity that is not stimulated by DNA. Binds DNA but does not promote DNA strands exchange.</text>
</comment>
<dbReference type="OrthoDB" id="17644at2157"/>
<feature type="domain" description="RecA family profile 1" evidence="10">
    <location>
        <begin position="8"/>
        <end position="170"/>
    </location>
</feature>
<proteinExistence type="inferred from homology"/>
<dbReference type="AlphaFoldDB" id="A0A166DD36"/>
<dbReference type="SUPFAM" id="SSF52540">
    <property type="entry name" value="P-loop containing nucleoside triphosphate hydrolases"/>
    <property type="match status" value="1"/>
</dbReference>
<name>A0A166DD36_9EURY</name>
<dbReference type="GO" id="GO:0006281">
    <property type="term" value="P:DNA repair"/>
    <property type="evidence" value="ECO:0007669"/>
    <property type="project" value="UniProtKB-UniRule"/>
</dbReference>
<evidence type="ECO:0000256" key="4">
    <source>
        <dbReference type="ARBA" id="ARBA00022763"/>
    </source>
</evidence>
<dbReference type="GO" id="GO:0140664">
    <property type="term" value="F:ATP-dependent DNA damage sensor activity"/>
    <property type="evidence" value="ECO:0007669"/>
    <property type="project" value="InterPro"/>
</dbReference>
<dbReference type="NCBIfam" id="TIGR02237">
    <property type="entry name" value="recomb_radB"/>
    <property type="match status" value="1"/>
</dbReference>
<evidence type="ECO:0000259" key="10">
    <source>
        <dbReference type="PROSITE" id="PS50162"/>
    </source>
</evidence>
<dbReference type="Pfam" id="PF08423">
    <property type="entry name" value="Rad51"/>
    <property type="match status" value="1"/>
</dbReference>
<dbReference type="EMBL" id="LWMW01000117">
    <property type="protein sequence ID" value="KZX15462.1"/>
    <property type="molecule type" value="Genomic_DNA"/>
</dbReference>
<dbReference type="STRING" id="47311.MBCUT_14570"/>
<dbReference type="GO" id="GO:0003684">
    <property type="term" value="F:damaged DNA binding"/>
    <property type="evidence" value="ECO:0007669"/>
    <property type="project" value="UniProtKB-UniRule"/>
</dbReference>
<dbReference type="InterPro" id="IPR011939">
    <property type="entry name" value="DNA_repair_and_recomb_RadB"/>
</dbReference>
<evidence type="ECO:0000256" key="1">
    <source>
        <dbReference type="ARBA" id="ARBA00006876"/>
    </source>
</evidence>
<evidence type="ECO:0000256" key="3">
    <source>
        <dbReference type="ARBA" id="ARBA00022741"/>
    </source>
</evidence>
<evidence type="ECO:0000313" key="12">
    <source>
        <dbReference type="Proteomes" id="UP000077275"/>
    </source>
</evidence>
<dbReference type="HAMAP" id="MF_00350">
    <property type="entry name" value="RadB"/>
    <property type="match status" value="1"/>
</dbReference>
<evidence type="ECO:0000313" key="11">
    <source>
        <dbReference type="EMBL" id="KZX15462.1"/>
    </source>
</evidence>
<dbReference type="PANTHER" id="PTHR22942">
    <property type="entry name" value="RECA/RAD51/RADA DNA STRAND-PAIRING FAMILY MEMBER"/>
    <property type="match status" value="1"/>
</dbReference>
<dbReference type="InterPro" id="IPR013632">
    <property type="entry name" value="Rad51_C"/>
</dbReference>
<dbReference type="Gene3D" id="3.40.50.300">
    <property type="entry name" value="P-loop containing nucleotide triphosphate hydrolases"/>
    <property type="match status" value="1"/>
</dbReference>
<reference evidence="11 12" key="1">
    <citation type="submission" date="2016-04" db="EMBL/GenBank/DDBJ databases">
        <title>Genome sequence of Methanobrevibacter cuticularis DSM 11139.</title>
        <authorList>
            <person name="Poehlein A."/>
            <person name="Seedorf H."/>
            <person name="Daniel R."/>
        </authorList>
    </citation>
    <scope>NUCLEOTIDE SEQUENCE [LARGE SCALE GENOMIC DNA]</scope>
    <source>
        <strain evidence="11 12">DSM 11139</strain>
    </source>
</reference>
<dbReference type="InterPro" id="IPR003593">
    <property type="entry name" value="AAA+_ATPase"/>
</dbReference>
<dbReference type="PANTHER" id="PTHR22942:SF47">
    <property type="entry name" value="DNA REPAIR AND RECOMBINATION PROTEIN RADB"/>
    <property type="match status" value="1"/>
</dbReference>
<organism evidence="11 12">
    <name type="scientific">Methanobrevibacter cuticularis</name>
    <dbReference type="NCBI Taxonomy" id="47311"/>
    <lineage>
        <taxon>Archaea</taxon>
        <taxon>Methanobacteriati</taxon>
        <taxon>Methanobacteriota</taxon>
        <taxon>Methanomada group</taxon>
        <taxon>Methanobacteria</taxon>
        <taxon>Methanobacteriales</taxon>
        <taxon>Methanobacteriaceae</taxon>
        <taxon>Methanobrevibacter</taxon>
    </lineage>
</organism>
<dbReference type="GO" id="GO:0005524">
    <property type="term" value="F:ATP binding"/>
    <property type="evidence" value="ECO:0007669"/>
    <property type="project" value="UniProtKB-UniRule"/>
</dbReference>
<gene>
    <name evidence="11" type="primary">recA_2</name>
    <name evidence="9" type="synonym">radB</name>
    <name evidence="11" type="ORF">MBCUT_14570</name>
</gene>
<evidence type="ECO:0000256" key="8">
    <source>
        <dbReference type="ARBA" id="ARBA00024641"/>
    </source>
</evidence>
<keyword evidence="6 9" id="KW-0238">DNA-binding</keyword>